<feature type="transmembrane region" description="Helical" evidence="9">
    <location>
        <begin position="146"/>
        <end position="164"/>
    </location>
</feature>
<evidence type="ECO:0000256" key="8">
    <source>
        <dbReference type="SAM" id="MobiDB-lite"/>
    </source>
</evidence>
<comment type="caution">
    <text evidence="10">The sequence shown here is derived from an EMBL/GenBank/DDBJ whole genome shotgun (WGS) entry which is preliminary data.</text>
</comment>
<dbReference type="InterPro" id="IPR006419">
    <property type="entry name" value="NMN_transpt_PnuC"/>
</dbReference>
<keyword evidence="4" id="KW-1003">Cell membrane</keyword>
<feature type="region of interest" description="Disordered" evidence="8">
    <location>
        <begin position="231"/>
        <end position="256"/>
    </location>
</feature>
<feature type="transmembrane region" description="Helical" evidence="9">
    <location>
        <begin position="171"/>
        <end position="188"/>
    </location>
</feature>
<comment type="subcellular location">
    <subcellularLocation>
        <location evidence="1">Cell membrane</location>
        <topology evidence="1">Multi-pass membrane protein</topology>
    </subcellularLocation>
</comment>
<evidence type="ECO:0000256" key="5">
    <source>
        <dbReference type="ARBA" id="ARBA00022692"/>
    </source>
</evidence>
<comment type="similarity">
    <text evidence="2">Belongs to the nicotinamide ribonucleoside (NR) uptake permease (TC 4.B.1) family.</text>
</comment>
<evidence type="ECO:0000256" key="2">
    <source>
        <dbReference type="ARBA" id="ARBA00006669"/>
    </source>
</evidence>
<evidence type="ECO:0000256" key="7">
    <source>
        <dbReference type="ARBA" id="ARBA00023136"/>
    </source>
</evidence>
<dbReference type="Proteomes" id="UP001500236">
    <property type="component" value="Unassembled WGS sequence"/>
</dbReference>
<evidence type="ECO:0000256" key="4">
    <source>
        <dbReference type="ARBA" id="ARBA00022475"/>
    </source>
</evidence>
<keyword evidence="11" id="KW-1185">Reference proteome</keyword>
<keyword evidence="5 9" id="KW-0812">Transmembrane</keyword>
<dbReference type="Pfam" id="PF04973">
    <property type="entry name" value="NMN_transporter"/>
    <property type="match status" value="1"/>
</dbReference>
<evidence type="ECO:0000256" key="9">
    <source>
        <dbReference type="SAM" id="Phobius"/>
    </source>
</evidence>
<feature type="transmembrane region" description="Helical" evidence="9">
    <location>
        <begin position="12"/>
        <end position="35"/>
    </location>
</feature>
<evidence type="ECO:0000313" key="10">
    <source>
        <dbReference type="EMBL" id="GAA3051813.1"/>
    </source>
</evidence>
<feature type="transmembrane region" description="Helical" evidence="9">
    <location>
        <begin position="120"/>
        <end position="140"/>
    </location>
</feature>
<dbReference type="PANTHER" id="PTHR36122">
    <property type="entry name" value="NICOTINAMIDE RIBOSIDE TRANSPORTER PNUC"/>
    <property type="match status" value="1"/>
</dbReference>
<organism evidence="10 11">
    <name type="scientific">Nesterenkonia aethiopica</name>
    <dbReference type="NCBI Taxonomy" id="269144"/>
    <lineage>
        <taxon>Bacteria</taxon>
        <taxon>Bacillati</taxon>
        <taxon>Actinomycetota</taxon>
        <taxon>Actinomycetes</taxon>
        <taxon>Micrococcales</taxon>
        <taxon>Micrococcaceae</taxon>
        <taxon>Nesterenkonia</taxon>
    </lineage>
</organism>
<feature type="transmembrane region" description="Helical" evidence="9">
    <location>
        <begin position="42"/>
        <end position="66"/>
    </location>
</feature>
<feature type="transmembrane region" description="Helical" evidence="9">
    <location>
        <begin position="72"/>
        <end position="90"/>
    </location>
</feature>
<name>A0ABP6LS84_9MICC</name>
<protein>
    <submittedName>
        <fullName evidence="10">Nicotinamide riboside transporter PnuC</fullName>
    </submittedName>
</protein>
<reference evidence="11" key="1">
    <citation type="journal article" date="2019" name="Int. J. Syst. Evol. Microbiol.">
        <title>The Global Catalogue of Microorganisms (GCM) 10K type strain sequencing project: providing services to taxonomists for standard genome sequencing and annotation.</title>
        <authorList>
            <consortium name="The Broad Institute Genomics Platform"/>
            <consortium name="The Broad Institute Genome Sequencing Center for Infectious Disease"/>
            <person name="Wu L."/>
            <person name="Ma J."/>
        </authorList>
    </citation>
    <scope>NUCLEOTIDE SEQUENCE [LARGE SCALE GENOMIC DNA]</scope>
    <source>
        <strain evidence="11">JCM 14309</strain>
    </source>
</reference>
<evidence type="ECO:0000313" key="11">
    <source>
        <dbReference type="Proteomes" id="UP001500236"/>
    </source>
</evidence>
<keyword evidence="3" id="KW-0813">Transport</keyword>
<sequence length="256" mass="27663">MDALRWLLEAEVLVFGSPLLLREVLGNVFGLACALGGMLRRVWAWPVGIAGNLLLLTVFLGSFLGLSDDPALLGQAGRQVMFLIVSVYGWHQWRSARRAQQSGGGVAAVAPRWAPPRARLALILALVLGTAALTPVLRALGSYEPVWADAWTFVGSLLATYGMARRWVEFWLLWIAVDVVGVPLLWSAGYYASAGMYAVYGVFTLIGFIVWSRVQRRQTADVATTGVRHDVAADTGETPGAPGASRSRPREVSLDG</sequence>
<evidence type="ECO:0000256" key="3">
    <source>
        <dbReference type="ARBA" id="ARBA00022448"/>
    </source>
</evidence>
<evidence type="ECO:0000256" key="6">
    <source>
        <dbReference type="ARBA" id="ARBA00022989"/>
    </source>
</evidence>
<gene>
    <name evidence="10" type="primary">pnuC</name>
    <name evidence="10" type="ORF">GCM10010529_02400</name>
</gene>
<accession>A0ABP6LS84</accession>
<dbReference type="PANTHER" id="PTHR36122:SF2">
    <property type="entry name" value="NICOTINAMIDE RIBOSIDE TRANSPORTER PNUC"/>
    <property type="match status" value="1"/>
</dbReference>
<dbReference type="EMBL" id="BAAAVT010000001">
    <property type="protein sequence ID" value="GAA3051813.1"/>
    <property type="molecule type" value="Genomic_DNA"/>
</dbReference>
<keyword evidence="6 9" id="KW-1133">Transmembrane helix</keyword>
<evidence type="ECO:0000256" key="1">
    <source>
        <dbReference type="ARBA" id="ARBA00004651"/>
    </source>
</evidence>
<dbReference type="NCBIfam" id="TIGR01528">
    <property type="entry name" value="NMN_trans_PnuC"/>
    <property type="match status" value="1"/>
</dbReference>
<feature type="transmembrane region" description="Helical" evidence="9">
    <location>
        <begin position="194"/>
        <end position="211"/>
    </location>
</feature>
<dbReference type="RefSeq" id="WP_311023946.1">
    <property type="nucleotide sequence ID" value="NZ_BAAAVT010000001.1"/>
</dbReference>
<proteinExistence type="inferred from homology"/>
<keyword evidence="7 9" id="KW-0472">Membrane</keyword>